<keyword evidence="3" id="KW-1185">Reference proteome</keyword>
<name>A0ABY7BTV8_9HYPH</name>
<dbReference type="RefSeq" id="WP_268879635.1">
    <property type="nucleotide sequence ID" value="NZ_CP114029.1"/>
</dbReference>
<evidence type="ECO:0000313" key="2">
    <source>
        <dbReference type="EMBL" id="WAP67184.1"/>
    </source>
</evidence>
<dbReference type="Proteomes" id="UP001164020">
    <property type="component" value="Chromosome"/>
</dbReference>
<sequence>MKDQDGRKPEVDDVAEPASGGDLEIEPLGLSTHNNAHNSYEEIRDKRLIFISIKRQGLRPLGRTIPIPSIDAWERIGSETCDWQGPSSEFRSVDPEFDPPRRSFCAPISQAAMLWFAATASGAGRLRDPPGKRRPDRSVNSFTSALTNRSVKTSRRLGSCDAKLRHFDVEGAREDASARLSRRRPGFTVRHLHQDGQPPAQFGRLELTHRQCLNPCGDLPLLRIPTKPAMHSKMKPATYSDFIPAAVPI</sequence>
<organism evidence="2 3">
    <name type="scientific">Jiella pelagia</name>
    <dbReference type="NCBI Taxonomy" id="2986949"/>
    <lineage>
        <taxon>Bacteria</taxon>
        <taxon>Pseudomonadati</taxon>
        <taxon>Pseudomonadota</taxon>
        <taxon>Alphaproteobacteria</taxon>
        <taxon>Hyphomicrobiales</taxon>
        <taxon>Aurantimonadaceae</taxon>
        <taxon>Jiella</taxon>
    </lineage>
</organism>
<evidence type="ECO:0000256" key="1">
    <source>
        <dbReference type="SAM" id="MobiDB-lite"/>
    </source>
</evidence>
<dbReference type="EMBL" id="CP114029">
    <property type="protein sequence ID" value="WAP67184.1"/>
    <property type="molecule type" value="Genomic_DNA"/>
</dbReference>
<proteinExistence type="predicted"/>
<accession>A0ABY7BTV8</accession>
<evidence type="ECO:0000313" key="3">
    <source>
        <dbReference type="Proteomes" id="UP001164020"/>
    </source>
</evidence>
<feature type="region of interest" description="Disordered" evidence="1">
    <location>
        <begin position="1"/>
        <end position="30"/>
    </location>
</feature>
<reference evidence="2" key="1">
    <citation type="submission" date="2022-12" db="EMBL/GenBank/DDBJ databases">
        <title>Jiella pelagia sp. nov., isolated from phosphonate enriched culture of Northwest Pacific surface seawater.</title>
        <authorList>
            <person name="Shin D.Y."/>
            <person name="Hwang C.Y."/>
        </authorList>
    </citation>
    <scope>NUCLEOTIDE SEQUENCE</scope>
    <source>
        <strain evidence="2">HL-NP1</strain>
    </source>
</reference>
<protein>
    <submittedName>
        <fullName evidence="2">Uncharacterized protein</fullName>
    </submittedName>
</protein>
<feature type="compositionally biased region" description="Basic and acidic residues" evidence="1">
    <location>
        <begin position="1"/>
        <end position="11"/>
    </location>
</feature>
<gene>
    <name evidence="2" type="ORF">OH818_16510</name>
</gene>